<name>A0A0R2P2V8_9ACTN</name>
<dbReference type="InterPro" id="IPR016181">
    <property type="entry name" value="Acyl_CoA_acyltransferase"/>
</dbReference>
<dbReference type="CDD" id="cd04301">
    <property type="entry name" value="NAT_SF"/>
    <property type="match status" value="1"/>
</dbReference>
<dbReference type="PANTHER" id="PTHR43617">
    <property type="entry name" value="L-AMINO ACID N-ACETYLTRANSFERASE"/>
    <property type="match status" value="1"/>
</dbReference>
<dbReference type="Proteomes" id="UP000054017">
    <property type="component" value="Unassembled WGS sequence"/>
</dbReference>
<gene>
    <name evidence="2" type="ORF">ABR65_00960</name>
</gene>
<feature type="domain" description="N-acetyltransferase" evidence="1">
    <location>
        <begin position="41"/>
        <end position="177"/>
    </location>
</feature>
<comment type="caution">
    <text evidence="2">The sequence shown here is derived from an EMBL/GenBank/DDBJ whole genome shotgun (WGS) entry which is preliminary data.</text>
</comment>
<dbReference type="InterPro" id="IPR050276">
    <property type="entry name" value="MshD_Acetyltransferase"/>
</dbReference>
<dbReference type="EMBL" id="LIAX01000153">
    <property type="protein sequence ID" value="KRO32425.1"/>
    <property type="molecule type" value="Genomic_DNA"/>
</dbReference>
<evidence type="ECO:0000259" key="1">
    <source>
        <dbReference type="PROSITE" id="PS51186"/>
    </source>
</evidence>
<dbReference type="PROSITE" id="PS51186">
    <property type="entry name" value="GNAT"/>
    <property type="match status" value="1"/>
</dbReference>
<proteinExistence type="predicted"/>
<reference evidence="2 3" key="1">
    <citation type="submission" date="2015-10" db="EMBL/GenBank/DDBJ databases">
        <title>Metagenome-Assembled Genomes uncover a global brackish microbiome.</title>
        <authorList>
            <person name="Hugerth L.W."/>
            <person name="Larsson J."/>
            <person name="Alneberg J."/>
            <person name="Lindh M.V."/>
            <person name="Legrand C."/>
            <person name="Pinhassi J."/>
            <person name="Andersson A.F."/>
        </authorList>
    </citation>
    <scope>NUCLEOTIDE SEQUENCE [LARGE SCALE GENOMIC DNA]</scope>
    <source>
        <strain evidence="2">BACL2 MAG-121220-bin52</strain>
    </source>
</reference>
<evidence type="ECO:0000313" key="2">
    <source>
        <dbReference type="EMBL" id="KRO32425.1"/>
    </source>
</evidence>
<organism evidence="2 3">
    <name type="scientific">Actinobacteria bacterium BACL2 MAG-121220-bin52</name>
    <dbReference type="NCBI Taxonomy" id="1655573"/>
    <lineage>
        <taxon>Bacteria</taxon>
        <taxon>Bacillati</taxon>
        <taxon>Actinomycetota</taxon>
        <taxon>Actinomycetes</taxon>
        <taxon>Actinomycetes incertae sedis</taxon>
        <taxon>ac1 cluster</taxon>
    </lineage>
</organism>
<evidence type="ECO:0000313" key="3">
    <source>
        <dbReference type="Proteomes" id="UP000054017"/>
    </source>
</evidence>
<dbReference type="AlphaFoldDB" id="A0A0R2P2V8"/>
<accession>A0A0R2P2V8</accession>
<dbReference type="Pfam" id="PF00583">
    <property type="entry name" value="Acetyltransf_1"/>
    <property type="match status" value="1"/>
</dbReference>
<dbReference type="InterPro" id="IPR000182">
    <property type="entry name" value="GNAT_dom"/>
</dbReference>
<dbReference type="SUPFAM" id="SSF55729">
    <property type="entry name" value="Acyl-CoA N-acyltransferases (Nat)"/>
    <property type="match status" value="1"/>
</dbReference>
<sequence>MEDLARGEVAARGPILRLSCKLLDYKRALEDADLSKLELESFIRNKDESRFLDLNNQIFIAHPDQSDWDLSKLLSKMGEVWFRPDRLIFMKKDGRDLGFFWLKEHQLIGRKVSEIYVIGIIPSLQGQGLGKKILALALRQIISDGFSEAWVYTDESNERALKLYRSFGFEIDLVTEL</sequence>
<protein>
    <recommendedName>
        <fullName evidence="1">N-acetyltransferase domain-containing protein</fullName>
    </recommendedName>
</protein>
<dbReference type="Gene3D" id="3.40.630.30">
    <property type="match status" value="1"/>
</dbReference>
<dbReference type="GO" id="GO:0016747">
    <property type="term" value="F:acyltransferase activity, transferring groups other than amino-acyl groups"/>
    <property type="evidence" value="ECO:0007669"/>
    <property type="project" value="InterPro"/>
</dbReference>